<keyword evidence="2" id="KW-1133">Transmembrane helix</keyword>
<accession>A0ABS2HHG6</accession>
<gene>
    <name evidence="3" type="ORF">JQC93_08640</name>
</gene>
<keyword evidence="2" id="KW-0472">Membrane</keyword>
<sequence>MEWLLNPWVISIVLLAVVVGNLMVLKNTANVKAPKQSKTTSDIDRLTEIEKQNRQKIHRKEPTDPDNSGGDASSGE</sequence>
<dbReference type="RefSeq" id="WP_205158060.1">
    <property type="nucleotide sequence ID" value="NZ_JAFEUM010000003.1"/>
</dbReference>
<evidence type="ECO:0000313" key="4">
    <source>
        <dbReference type="Proteomes" id="UP000809621"/>
    </source>
</evidence>
<dbReference type="EMBL" id="JAFEUM010000003">
    <property type="protein sequence ID" value="MBM7036474.1"/>
    <property type="molecule type" value="Genomic_DNA"/>
</dbReference>
<feature type="transmembrane region" description="Helical" evidence="2">
    <location>
        <begin position="6"/>
        <end position="25"/>
    </location>
</feature>
<dbReference type="Pfam" id="PF11446">
    <property type="entry name" value="DUF2897"/>
    <property type="match status" value="1"/>
</dbReference>
<keyword evidence="2" id="KW-0812">Transmembrane</keyword>
<name>A0ABS2HHG6_9VIBR</name>
<reference evidence="3 4" key="1">
    <citation type="submission" date="2021-02" db="EMBL/GenBank/DDBJ databases">
        <authorList>
            <person name="Park J.-S."/>
        </authorList>
    </citation>
    <scope>NUCLEOTIDE SEQUENCE [LARGE SCALE GENOMIC DNA]</scope>
    <source>
        <strain evidence="3 4">188UL20-2</strain>
    </source>
</reference>
<keyword evidence="4" id="KW-1185">Reference proteome</keyword>
<proteinExistence type="predicted"/>
<evidence type="ECO:0000313" key="3">
    <source>
        <dbReference type="EMBL" id="MBM7036474.1"/>
    </source>
</evidence>
<feature type="compositionally biased region" description="Basic and acidic residues" evidence="1">
    <location>
        <begin position="41"/>
        <end position="53"/>
    </location>
</feature>
<dbReference type="Proteomes" id="UP000809621">
    <property type="component" value="Unassembled WGS sequence"/>
</dbReference>
<feature type="region of interest" description="Disordered" evidence="1">
    <location>
        <begin position="31"/>
        <end position="76"/>
    </location>
</feature>
<evidence type="ECO:0000256" key="1">
    <source>
        <dbReference type="SAM" id="MobiDB-lite"/>
    </source>
</evidence>
<dbReference type="InterPro" id="IPR021550">
    <property type="entry name" value="DUF2897"/>
</dbReference>
<comment type="caution">
    <text evidence="3">The sequence shown here is derived from an EMBL/GenBank/DDBJ whole genome shotgun (WGS) entry which is preliminary data.</text>
</comment>
<organism evidence="3 4">
    <name type="scientific">Vibrio ulleungensis</name>
    <dbReference type="NCBI Taxonomy" id="2807619"/>
    <lineage>
        <taxon>Bacteria</taxon>
        <taxon>Pseudomonadati</taxon>
        <taxon>Pseudomonadota</taxon>
        <taxon>Gammaproteobacteria</taxon>
        <taxon>Vibrionales</taxon>
        <taxon>Vibrionaceae</taxon>
        <taxon>Vibrio</taxon>
    </lineage>
</organism>
<evidence type="ECO:0000256" key="2">
    <source>
        <dbReference type="SAM" id="Phobius"/>
    </source>
</evidence>
<protein>
    <submittedName>
        <fullName evidence="3">DUF2897 family protein</fullName>
    </submittedName>
</protein>